<dbReference type="Pfam" id="PF00132">
    <property type="entry name" value="Hexapep"/>
    <property type="match status" value="2"/>
</dbReference>
<comment type="caution">
    <text evidence="1">The sequence shown here is derived from an EMBL/GenBank/DDBJ whole genome shotgun (WGS) entry which is preliminary data.</text>
</comment>
<name>A0A0H2MRY3_9PROT</name>
<dbReference type="Gene3D" id="2.160.10.10">
    <property type="entry name" value="Hexapeptide repeat proteins"/>
    <property type="match status" value="1"/>
</dbReference>
<accession>A0A0H2MRY3</accession>
<evidence type="ECO:0000313" key="1">
    <source>
        <dbReference type="EMBL" id="KLN59405.1"/>
    </source>
</evidence>
<dbReference type="PANTHER" id="PTHR13061">
    <property type="entry name" value="DYNACTIN SUBUNIT P25"/>
    <property type="match status" value="1"/>
</dbReference>
<dbReference type="AlphaFoldDB" id="A0A0H2MRY3"/>
<dbReference type="SUPFAM" id="SSF51161">
    <property type="entry name" value="Trimeric LpxA-like enzymes"/>
    <property type="match status" value="1"/>
</dbReference>
<dbReference type="InterPro" id="IPR001451">
    <property type="entry name" value="Hexapep"/>
</dbReference>
<keyword evidence="2" id="KW-1185">Reference proteome</keyword>
<dbReference type="InterPro" id="IPR011004">
    <property type="entry name" value="Trimer_LpxA-like_sf"/>
</dbReference>
<dbReference type="CDD" id="cd04645">
    <property type="entry name" value="LbH_gamma_CA_like"/>
    <property type="match status" value="1"/>
</dbReference>
<dbReference type="PANTHER" id="PTHR13061:SF29">
    <property type="entry name" value="GAMMA CARBONIC ANHYDRASE-LIKE 1, MITOCHONDRIAL-RELATED"/>
    <property type="match status" value="1"/>
</dbReference>
<dbReference type="Proteomes" id="UP000035444">
    <property type="component" value="Unassembled WGS sequence"/>
</dbReference>
<proteinExistence type="predicted"/>
<gene>
    <name evidence="1" type="ORF">WH96_18090</name>
</gene>
<protein>
    <submittedName>
        <fullName evidence="1">Carbonic anhydrase</fullName>
    </submittedName>
</protein>
<dbReference type="PATRIC" id="fig|1489064.4.peg.618"/>
<dbReference type="STRING" id="1489064.WH96_18090"/>
<organism evidence="1 2">
    <name type="scientific">Kiloniella spongiae</name>
    <dbReference type="NCBI Taxonomy" id="1489064"/>
    <lineage>
        <taxon>Bacteria</taxon>
        <taxon>Pseudomonadati</taxon>
        <taxon>Pseudomonadota</taxon>
        <taxon>Alphaproteobacteria</taxon>
        <taxon>Rhodospirillales</taxon>
        <taxon>Kiloniellaceae</taxon>
        <taxon>Kiloniella</taxon>
    </lineage>
</organism>
<evidence type="ECO:0000313" key="2">
    <source>
        <dbReference type="Proteomes" id="UP000035444"/>
    </source>
</evidence>
<dbReference type="InterPro" id="IPR047324">
    <property type="entry name" value="LbH_gamma_CA-like"/>
</dbReference>
<reference evidence="1 2" key="1">
    <citation type="submission" date="2015-03" db="EMBL/GenBank/DDBJ databases">
        <title>Genome Sequence of Kiloniella spongiae MEBiC09566, isolated from a marine sponge.</title>
        <authorList>
            <person name="Shao Z."/>
            <person name="Wang L."/>
            <person name="Li X."/>
        </authorList>
    </citation>
    <scope>NUCLEOTIDE SEQUENCE [LARGE SCALE GENOMIC DNA]</scope>
    <source>
        <strain evidence="1 2">MEBiC09566</strain>
    </source>
</reference>
<dbReference type="InterPro" id="IPR050484">
    <property type="entry name" value="Transf_Hexapept/Carb_Anhydrase"/>
</dbReference>
<dbReference type="EMBL" id="LAQL01000016">
    <property type="protein sequence ID" value="KLN59405.1"/>
    <property type="molecule type" value="Genomic_DNA"/>
</dbReference>
<sequence length="194" mass="20829">MFCSNNSSESENNVSGIIKSYRGITPRISKDAFVAENAVIIGDVEIGAGTSIWYNCVLRGDVNSITIGENTNIQDGTIIHVNHDRTGGDYRETGGGIPTRIGSDVTVGHMALLHACEIEDNAFIGMRSVVMDKAIVETNAMVAAGALVTPGKVVPTGELWSGSPAKKFRDLKPAELEEIKYSAANYKKLSESYF</sequence>